<keyword evidence="3 5" id="KW-1133">Transmembrane helix</keyword>
<gene>
    <name evidence="6" type="ORF">ACFQZ7_12100</name>
</gene>
<feature type="transmembrane region" description="Helical" evidence="5">
    <location>
        <begin position="51"/>
        <end position="68"/>
    </location>
</feature>
<evidence type="ECO:0000313" key="7">
    <source>
        <dbReference type="Proteomes" id="UP001597104"/>
    </source>
</evidence>
<dbReference type="Gene3D" id="1.10.3080.10">
    <property type="entry name" value="Clc chloride channel"/>
    <property type="match status" value="1"/>
</dbReference>
<dbReference type="Pfam" id="PF00654">
    <property type="entry name" value="Voltage_CLC"/>
    <property type="match status" value="1"/>
</dbReference>
<accession>A0ABW3EHC0</accession>
<keyword evidence="7" id="KW-1185">Reference proteome</keyword>
<evidence type="ECO:0000256" key="4">
    <source>
        <dbReference type="ARBA" id="ARBA00023136"/>
    </source>
</evidence>
<feature type="transmembrane region" description="Helical" evidence="5">
    <location>
        <begin position="12"/>
        <end position="31"/>
    </location>
</feature>
<keyword evidence="2 5" id="KW-0812">Transmembrane</keyword>
<protein>
    <submittedName>
        <fullName evidence="6">Chloride channel protein</fullName>
    </submittedName>
</protein>
<feature type="transmembrane region" description="Helical" evidence="5">
    <location>
        <begin position="184"/>
        <end position="203"/>
    </location>
</feature>
<feature type="transmembrane region" description="Helical" evidence="5">
    <location>
        <begin position="223"/>
        <end position="241"/>
    </location>
</feature>
<evidence type="ECO:0000256" key="5">
    <source>
        <dbReference type="SAM" id="Phobius"/>
    </source>
</evidence>
<feature type="transmembrane region" description="Helical" evidence="5">
    <location>
        <begin position="346"/>
        <end position="365"/>
    </location>
</feature>
<dbReference type="Proteomes" id="UP001597104">
    <property type="component" value="Unassembled WGS sequence"/>
</dbReference>
<proteinExistence type="predicted"/>
<dbReference type="RefSeq" id="WP_137636778.1">
    <property type="nucleotide sequence ID" value="NZ_BJDN01000003.1"/>
</dbReference>
<feature type="transmembrane region" description="Helical" evidence="5">
    <location>
        <begin position="372"/>
        <end position="397"/>
    </location>
</feature>
<dbReference type="InterPro" id="IPR001807">
    <property type="entry name" value="ClC"/>
</dbReference>
<keyword evidence="4 5" id="KW-0472">Membrane</keyword>
<sequence length="410" mass="45093">MEISRRTTGLFLYGILLSMFIGLLAFTFLFLENKLSALLWTHLPTDPLVSSGYKLLLVAGGTFLLLKCQRRWGTLPQKLNVTLAALRTPQGISGQRVIPALISALVILLTGAGVGPEAALLSAVVLSSVWESEKLRFYYFNFQQLQQQTWSQRAAVLLAPHRYLAPSRPTPLTNVQALQRQKKFFYGLFIVNGLATFSALMRATDQPAFITKIGLTHWVAADLLWVPLLVALGVGYGRLLGFCGYQLTQFIPRVFKTVRQRILVGSLVIIVVALWLPDLLFSGQHAFHLLTGAWLTRSSVFLTLMALSKLLFMLLCVATGWIGGDIFPIIFAAITQGLAVTSLLPQVDHLLVIAVISASMAATLLQRPVLASILLALFFPVQLWPVILVTLCLLLGLKKLTGGFLFGNHN</sequence>
<dbReference type="InterPro" id="IPR014743">
    <property type="entry name" value="Cl-channel_core"/>
</dbReference>
<comment type="caution">
    <text evidence="6">The sequence shown here is derived from an EMBL/GenBank/DDBJ whole genome shotgun (WGS) entry which is preliminary data.</text>
</comment>
<feature type="transmembrane region" description="Helical" evidence="5">
    <location>
        <begin position="262"/>
        <end position="280"/>
    </location>
</feature>
<evidence type="ECO:0000256" key="3">
    <source>
        <dbReference type="ARBA" id="ARBA00022989"/>
    </source>
</evidence>
<comment type="subcellular location">
    <subcellularLocation>
        <location evidence="1">Membrane</location>
        <topology evidence="1">Multi-pass membrane protein</topology>
    </subcellularLocation>
</comment>
<feature type="transmembrane region" description="Helical" evidence="5">
    <location>
        <begin position="311"/>
        <end position="334"/>
    </location>
</feature>
<evidence type="ECO:0000256" key="2">
    <source>
        <dbReference type="ARBA" id="ARBA00022692"/>
    </source>
</evidence>
<dbReference type="EMBL" id="JBHTIO010000055">
    <property type="protein sequence ID" value="MFD0898456.1"/>
    <property type="molecule type" value="Genomic_DNA"/>
</dbReference>
<name>A0ABW3EHC0_9LACO</name>
<evidence type="ECO:0000313" key="6">
    <source>
        <dbReference type="EMBL" id="MFD0898456.1"/>
    </source>
</evidence>
<reference evidence="7" key="1">
    <citation type="journal article" date="2019" name="Int. J. Syst. Evol. Microbiol.">
        <title>The Global Catalogue of Microorganisms (GCM) 10K type strain sequencing project: providing services to taxonomists for standard genome sequencing and annotation.</title>
        <authorList>
            <consortium name="The Broad Institute Genomics Platform"/>
            <consortium name="The Broad Institute Genome Sequencing Center for Infectious Disease"/>
            <person name="Wu L."/>
            <person name="Ma J."/>
        </authorList>
    </citation>
    <scope>NUCLEOTIDE SEQUENCE [LARGE SCALE GENOMIC DNA]</scope>
    <source>
        <strain evidence="7">CCM 8925</strain>
    </source>
</reference>
<evidence type="ECO:0000256" key="1">
    <source>
        <dbReference type="ARBA" id="ARBA00004141"/>
    </source>
</evidence>
<organism evidence="6 7">
    <name type="scientific">Loigolactobacillus binensis</name>
    <dbReference type="NCBI Taxonomy" id="2559922"/>
    <lineage>
        <taxon>Bacteria</taxon>
        <taxon>Bacillati</taxon>
        <taxon>Bacillota</taxon>
        <taxon>Bacilli</taxon>
        <taxon>Lactobacillales</taxon>
        <taxon>Lactobacillaceae</taxon>
        <taxon>Loigolactobacillus</taxon>
    </lineage>
</organism>
<dbReference type="SUPFAM" id="SSF81340">
    <property type="entry name" value="Clc chloride channel"/>
    <property type="match status" value="1"/>
</dbReference>